<proteinExistence type="predicted"/>
<dbReference type="RefSeq" id="WP_302262902.1">
    <property type="nucleotide sequence ID" value="NZ_BAAAWO010000001.1"/>
</dbReference>
<sequence length="192" mass="21552">MDNLKDHLTTYLDSTREAMLWKVEGLSEQEMTRPMVGTGTNILGLIQHLATVEYGYFVECLGFTVEDERHDALMADPEVSADMWVPADVPCSEILDFYRRAIAAANHNIAALPLDAPATVSWWVPEKRDTTLGRLLLHMNVETARHAGHADIVRELIDGSTGMRRDNTNIPPYDPVAWTQLHANILRASESR</sequence>
<dbReference type="Gene3D" id="1.20.120.450">
    <property type="entry name" value="dinb family like domain"/>
    <property type="match status" value="1"/>
</dbReference>
<protein>
    <submittedName>
        <fullName evidence="1">Damage-inducible protein DinB</fullName>
    </submittedName>
</protein>
<keyword evidence="2" id="KW-1185">Reference proteome</keyword>
<dbReference type="Pfam" id="PF04978">
    <property type="entry name" value="MST"/>
    <property type="match status" value="1"/>
</dbReference>
<dbReference type="SUPFAM" id="SSF109854">
    <property type="entry name" value="DinB/YfiT-like putative metalloenzymes"/>
    <property type="match status" value="1"/>
</dbReference>
<dbReference type="InterPro" id="IPR034660">
    <property type="entry name" value="DinB/YfiT-like"/>
</dbReference>
<dbReference type="InterPro" id="IPR007061">
    <property type="entry name" value="MST-like"/>
</dbReference>
<comment type="caution">
    <text evidence="1">The sequence shown here is derived from an EMBL/GenBank/DDBJ whole genome shotgun (WGS) entry which is preliminary data.</text>
</comment>
<evidence type="ECO:0000313" key="1">
    <source>
        <dbReference type="EMBL" id="MDR7357785.1"/>
    </source>
</evidence>
<dbReference type="Proteomes" id="UP001183817">
    <property type="component" value="Unassembled WGS sequence"/>
</dbReference>
<gene>
    <name evidence="1" type="ORF">J2S64_001476</name>
</gene>
<organism evidence="1 2">
    <name type="scientific">Paeniglutamicibacter sulfureus</name>
    <dbReference type="NCBI Taxonomy" id="43666"/>
    <lineage>
        <taxon>Bacteria</taxon>
        <taxon>Bacillati</taxon>
        <taxon>Actinomycetota</taxon>
        <taxon>Actinomycetes</taxon>
        <taxon>Micrococcales</taxon>
        <taxon>Micrococcaceae</taxon>
        <taxon>Paeniglutamicibacter</taxon>
    </lineage>
</organism>
<dbReference type="EMBL" id="JAVDYI010000001">
    <property type="protein sequence ID" value="MDR7357785.1"/>
    <property type="molecule type" value="Genomic_DNA"/>
</dbReference>
<name>A0ABU2BGL8_9MICC</name>
<reference evidence="1 2" key="1">
    <citation type="submission" date="2023-07" db="EMBL/GenBank/DDBJ databases">
        <title>Sequencing the genomes of 1000 actinobacteria strains.</title>
        <authorList>
            <person name="Klenk H.-P."/>
        </authorList>
    </citation>
    <scope>NUCLEOTIDE SEQUENCE [LARGE SCALE GENOMIC DNA]</scope>
    <source>
        <strain evidence="1 2">DSM 20167</strain>
    </source>
</reference>
<accession>A0ABU2BGL8</accession>
<evidence type="ECO:0000313" key="2">
    <source>
        <dbReference type="Proteomes" id="UP001183817"/>
    </source>
</evidence>